<protein>
    <submittedName>
        <fullName evidence="1">Uncharacterized protein</fullName>
    </submittedName>
</protein>
<name>A0AAV3P989_LITER</name>
<organism evidence="1 2">
    <name type="scientific">Lithospermum erythrorhizon</name>
    <name type="common">Purple gromwell</name>
    <name type="synonym">Lithospermum officinale var. erythrorhizon</name>
    <dbReference type="NCBI Taxonomy" id="34254"/>
    <lineage>
        <taxon>Eukaryota</taxon>
        <taxon>Viridiplantae</taxon>
        <taxon>Streptophyta</taxon>
        <taxon>Embryophyta</taxon>
        <taxon>Tracheophyta</taxon>
        <taxon>Spermatophyta</taxon>
        <taxon>Magnoliopsida</taxon>
        <taxon>eudicotyledons</taxon>
        <taxon>Gunneridae</taxon>
        <taxon>Pentapetalae</taxon>
        <taxon>asterids</taxon>
        <taxon>lamiids</taxon>
        <taxon>Boraginales</taxon>
        <taxon>Boraginaceae</taxon>
        <taxon>Boraginoideae</taxon>
        <taxon>Lithospermeae</taxon>
        <taxon>Lithospermum</taxon>
    </lineage>
</organism>
<dbReference type="EMBL" id="BAABME010016967">
    <property type="protein sequence ID" value="GAA0148209.1"/>
    <property type="molecule type" value="Genomic_DNA"/>
</dbReference>
<proteinExistence type="predicted"/>
<keyword evidence="2" id="KW-1185">Reference proteome</keyword>
<evidence type="ECO:0000313" key="1">
    <source>
        <dbReference type="EMBL" id="GAA0148209.1"/>
    </source>
</evidence>
<comment type="caution">
    <text evidence="1">The sequence shown here is derived from an EMBL/GenBank/DDBJ whole genome shotgun (WGS) entry which is preliminary data.</text>
</comment>
<evidence type="ECO:0000313" key="2">
    <source>
        <dbReference type="Proteomes" id="UP001454036"/>
    </source>
</evidence>
<accession>A0AAV3P989</accession>
<gene>
    <name evidence="1" type="ORF">LIER_36673</name>
</gene>
<reference evidence="1 2" key="1">
    <citation type="submission" date="2024-01" db="EMBL/GenBank/DDBJ databases">
        <title>The complete chloroplast genome sequence of Lithospermum erythrorhizon: insights into the phylogenetic relationship among Boraginaceae species and the maternal lineages of purple gromwells.</title>
        <authorList>
            <person name="Okada T."/>
            <person name="Watanabe K."/>
        </authorList>
    </citation>
    <scope>NUCLEOTIDE SEQUENCE [LARGE SCALE GENOMIC DNA]</scope>
</reference>
<sequence length="142" mass="15407">MQNKIVQEGGPGMAIAEGDLLVVGLVHVVSLSPSTLSRMESSLSPLPSSLEVSTPPLFCLRKIMGHESSFPAKMLHGHHLGVQLLEPRLQPVNLGQFPCQLPIQLQGMMVNGGVIIGQDHGNRSRLGEEKWSDYGVHQGKRK</sequence>
<dbReference type="Proteomes" id="UP001454036">
    <property type="component" value="Unassembled WGS sequence"/>
</dbReference>
<dbReference type="AlphaFoldDB" id="A0AAV3P989"/>